<evidence type="ECO:0000256" key="1">
    <source>
        <dbReference type="SAM" id="MobiDB-lite"/>
    </source>
</evidence>
<proteinExistence type="predicted"/>
<name>A0A2G5HI08_CERBT</name>
<evidence type="ECO:0000313" key="4">
    <source>
        <dbReference type="EMBL" id="WPB06072.1"/>
    </source>
</evidence>
<dbReference type="Pfam" id="PF24864">
    <property type="entry name" value="DUF7730"/>
    <property type="match status" value="1"/>
</dbReference>
<organism evidence="3 5">
    <name type="scientific">Cercospora beticola</name>
    <name type="common">Sugarbeet leaf spot fungus</name>
    <dbReference type="NCBI Taxonomy" id="122368"/>
    <lineage>
        <taxon>Eukaryota</taxon>
        <taxon>Fungi</taxon>
        <taxon>Dikarya</taxon>
        <taxon>Ascomycota</taxon>
        <taxon>Pezizomycotina</taxon>
        <taxon>Dothideomycetes</taxon>
        <taxon>Dothideomycetidae</taxon>
        <taxon>Mycosphaerellales</taxon>
        <taxon>Mycosphaerellaceae</taxon>
        <taxon>Cercospora</taxon>
    </lineage>
</organism>
<dbReference type="EMBL" id="LKMD01000106">
    <property type="protein sequence ID" value="PIA92145.1"/>
    <property type="molecule type" value="Genomic_DNA"/>
</dbReference>
<dbReference type="InterPro" id="IPR056632">
    <property type="entry name" value="DUF7730"/>
</dbReference>
<feature type="domain" description="DUF7730" evidence="2">
    <location>
        <begin position="27"/>
        <end position="173"/>
    </location>
</feature>
<sequence>MARQSRTLLNVEECSAELRAISCRNASESTFLSLPAEIRNRIYEYAFGGDTQRVRVSSKPGRYPVLSARRCKCELSEQQMIERYKMNGDIEIFPDHFYGEEKELTDCHICCKDRQHDCLNLALLRVCRQVYHEAALIPYSSNEFILDATQYAFSAFTSALLPAQRKAITRVALVGDSLPNVQLGYAGTLVGVKSLSVRISLAHALTWTAPQGPLWERPPKPTKKALLEGIRPLARFPVDRASVLVTWCRNRYESHQSAESELEISFKRSFDEIQAEVRAAKAKAILKRRNIEIAAERAKRESEERTRLGDKTSSKVTEQQMADWDARRTAAQSRRSRKIHLRTSQNMH</sequence>
<keyword evidence="6" id="KW-1185">Reference proteome</keyword>
<dbReference type="AlphaFoldDB" id="A0A2G5HI08"/>
<dbReference type="OrthoDB" id="5413827at2759"/>
<dbReference type="EMBL" id="CP134190">
    <property type="protein sequence ID" value="WPB06072.1"/>
    <property type="molecule type" value="Genomic_DNA"/>
</dbReference>
<protein>
    <recommendedName>
        <fullName evidence="2">DUF7730 domain-containing protein</fullName>
    </recommendedName>
</protein>
<evidence type="ECO:0000313" key="6">
    <source>
        <dbReference type="Proteomes" id="UP001302367"/>
    </source>
</evidence>
<dbReference type="Proteomes" id="UP001302367">
    <property type="component" value="Chromosome 7"/>
</dbReference>
<accession>A0A2G5HI08</accession>
<gene>
    <name evidence="3" type="ORF">CB0940_09595</name>
    <name evidence="4" type="ORF">RHO25_010729</name>
</gene>
<dbReference type="PANTHER" id="PTHR38790">
    <property type="entry name" value="2EXR DOMAIN-CONTAINING PROTEIN-RELATED"/>
    <property type="match status" value="1"/>
</dbReference>
<evidence type="ECO:0000313" key="3">
    <source>
        <dbReference type="EMBL" id="PIA92145.1"/>
    </source>
</evidence>
<feature type="region of interest" description="Disordered" evidence="1">
    <location>
        <begin position="299"/>
        <end position="348"/>
    </location>
</feature>
<reference evidence="4 6" key="2">
    <citation type="submission" date="2023-09" db="EMBL/GenBank/DDBJ databases">
        <title>Complete-Gapless Cercospora beticola genome.</title>
        <authorList>
            <person name="Wyatt N.A."/>
            <person name="Spanner R.E."/>
            <person name="Bolton M.D."/>
        </authorList>
    </citation>
    <scope>NUCLEOTIDE SEQUENCE [LARGE SCALE GENOMIC DNA]</scope>
    <source>
        <strain evidence="4">Cb09-40</strain>
    </source>
</reference>
<dbReference type="Proteomes" id="UP000230605">
    <property type="component" value="Chromosome 7"/>
</dbReference>
<feature type="compositionally biased region" description="Basic and acidic residues" evidence="1">
    <location>
        <begin position="299"/>
        <end position="313"/>
    </location>
</feature>
<evidence type="ECO:0000259" key="2">
    <source>
        <dbReference type="Pfam" id="PF24864"/>
    </source>
</evidence>
<reference evidence="3 5" key="1">
    <citation type="submission" date="2015-10" db="EMBL/GenBank/DDBJ databases">
        <title>The cercosporin biosynthetic gene cluster was horizontally transferred to several fungal lineages and shown to be expanded in Cercospora beticola based on microsynteny with recipient genomes.</title>
        <authorList>
            <person name="De Jonge R."/>
            <person name="Ebert M.K."/>
            <person name="Suttle J.C."/>
            <person name="Jurick Ii W.M."/>
            <person name="Secor G.A."/>
            <person name="Thomma B.P."/>
            <person name="Van De Peer Y."/>
            <person name="Bolton M.D."/>
        </authorList>
    </citation>
    <scope>NUCLEOTIDE SEQUENCE [LARGE SCALE GENOMIC DNA]</scope>
    <source>
        <strain evidence="3 5">09-40</strain>
    </source>
</reference>
<evidence type="ECO:0000313" key="5">
    <source>
        <dbReference type="Proteomes" id="UP000230605"/>
    </source>
</evidence>